<dbReference type="GO" id="GO:0016410">
    <property type="term" value="F:N-acyltransferase activity"/>
    <property type="evidence" value="ECO:0007669"/>
    <property type="project" value="TreeGrafter"/>
</dbReference>
<name>A0A367PAI0_CUPNE</name>
<dbReference type="PROSITE" id="PS51934">
    <property type="entry name" value="LRAT"/>
    <property type="match status" value="1"/>
</dbReference>
<evidence type="ECO:0000313" key="6">
    <source>
        <dbReference type="Proteomes" id="UP000253501"/>
    </source>
</evidence>
<dbReference type="EMBL" id="QDHA01000088">
    <property type="protein sequence ID" value="RCJ04869.1"/>
    <property type="molecule type" value="Genomic_DNA"/>
</dbReference>
<sequence>MGQPISNQRRIASAAVAQRPLDGGAEPPLGAHLVTPRRGYSHHGIYVGDGKVVHYAGLAGSLRRGPVEEISITHFAGGFEVLIEPSADPVYVRHEAVRRARSRLGENRYRLLTNNCEHFCAWCLYGESRSEQVLACLIDPRAALRTALCLFAACLAAAWPMRRTGAYVT</sequence>
<dbReference type="RefSeq" id="WP_114135023.1">
    <property type="nucleotide sequence ID" value="NZ_CP068435.1"/>
</dbReference>
<dbReference type="AlphaFoldDB" id="A0A367PAI0"/>
<dbReference type="Pfam" id="PF04970">
    <property type="entry name" value="LRAT"/>
    <property type="match status" value="1"/>
</dbReference>
<keyword evidence="2 5" id="KW-0378">Hydrolase</keyword>
<dbReference type="InterPro" id="IPR007053">
    <property type="entry name" value="LRAT_dom"/>
</dbReference>
<dbReference type="GO" id="GO:0005737">
    <property type="term" value="C:cytoplasm"/>
    <property type="evidence" value="ECO:0007669"/>
    <property type="project" value="TreeGrafter"/>
</dbReference>
<dbReference type="GO" id="GO:0070292">
    <property type="term" value="P:N-acylphosphatidylethanolamine metabolic process"/>
    <property type="evidence" value="ECO:0007669"/>
    <property type="project" value="TreeGrafter"/>
</dbReference>
<dbReference type="PANTHER" id="PTHR13943">
    <property type="entry name" value="HRAS-LIKE SUPPRESSOR - RELATED"/>
    <property type="match status" value="1"/>
</dbReference>
<accession>A0A367PAI0</accession>
<dbReference type="InterPro" id="IPR051496">
    <property type="entry name" value="H-rev107_PLA/AT"/>
</dbReference>
<proteinExistence type="predicted"/>
<keyword evidence="3" id="KW-0443">Lipid metabolism</keyword>
<keyword evidence="1" id="KW-0808">Transferase</keyword>
<gene>
    <name evidence="5" type="ORF">DDK22_29695</name>
</gene>
<protein>
    <submittedName>
        <fullName evidence="5">Hydrolase</fullName>
    </submittedName>
</protein>
<organism evidence="5 6">
    <name type="scientific">Cupriavidus necator</name>
    <name type="common">Alcaligenes eutrophus</name>
    <name type="synonym">Ralstonia eutropha</name>
    <dbReference type="NCBI Taxonomy" id="106590"/>
    <lineage>
        <taxon>Bacteria</taxon>
        <taxon>Pseudomonadati</taxon>
        <taxon>Pseudomonadota</taxon>
        <taxon>Betaproteobacteria</taxon>
        <taxon>Burkholderiales</taxon>
        <taxon>Burkholderiaceae</taxon>
        <taxon>Cupriavidus</taxon>
    </lineage>
</organism>
<dbReference type="Proteomes" id="UP000253501">
    <property type="component" value="Unassembled WGS sequence"/>
</dbReference>
<dbReference type="GO" id="GO:0004623">
    <property type="term" value="F:phospholipase A2 activity"/>
    <property type="evidence" value="ECO:0007669"/>
    <property type="project" value="TreeGrafter"/>
</dbReference>
<feature type="domain" description="LRAT" evidence="4">
    <location>
        <begin position="32"/>
        <end position="132"/>
    </location>
</feature>
<evidence type="ECO:0000259" key="4">
    <source>
        <dbReference type="PROSITE" id="PS51934"/>
    </source>
</evidence>
<reference evidence="5 6" key="1">
    <citation type="submission" date="2018-04" db="EMBL/GenBank/DDBJ databases">
        <title>Cupriavidus necator CR12 genome sequencing and assembly.</title>
        <authorList>
            <person name="Ben Fekih I."/>
            <person name="Mazhar H.S."/>
            <person name="Bello S.K."/>
            <person name="Rensing C."/>
        </authorList>
    </citation>
    <scope>NUCLEOTIDE SEQUENCE [LARGE SCALE GENOMIC DNA]</scope>
    <source>
        <strain evidence="5 6">CR12</strain>
    </source>
</reference>
<comment type="caution">
    <text evidence="5">The sequence shown here is derived from an EMBL/GenBank/DDBJ whole genome shotgun (WGS) entry which is preliminary data.</text>
</comment>
<evidence type="ECO:0000313" key="5">
    <source>
        <dbReference type="EMBL" id="RCJ04869.1"/>
    </source>
</evidence>
<dbReference type="GO" id="GO:0008970">
    <property type="term" value="F:phospholipase A1 activity"/>
    <property type="evidence" value="ECO:0007669"/>
    <property type="project" value="TreeGrafter"/>
</dbReference>
<evidence type="ECO:0000256" key="2">
    <source>
        <dbReference type="ARBA" id="ARBA00022801"/>
    </source>
</evidence>
<dbReference type="PANTHER" id="PTHR13943:SF77">
    <property type="entry name" value="LRAT DOMAIN-CONTAINING PROTEIN"/>
    <property type="match status" value="1"/>
</dbReference>
<evidence type="ECO:0000256" key="3">
    <source>
        <dbReference type="ARBA" id="ARBA00023098"/>
    </source>
</evidence>
<dbReference type="Gene3D" id="3.90.1720.10">
    <property type="entry name" value="endopeptidase domain like (from Nostoc punctiforme)"/>
    <property type="match status" value="1"/>
</dbReference>
<evidence type="ECO:0000256" key="1">
    <source>
        <dbReference type="ARBA" id="ARBA00022679"/>
    </source>
</evidence>